<dbReference type="RefSeq" id="WP_129481230.1">
    <property type="nucleotide sequence ID" value="NZ_JAMGTK010000016.1"/>
</dbReference>
<reference evidence="1" key="2">
    <citation type="submission" date="2022-04" db="EMBL/GenBank/DDBJ databases">
        <authorList>
            <person name="Livingstone P.G."/>
        </authorList>
    </citation>
    <scope>NUCLEOTIDE SEQUENCE</scope>
    <source>
        <strain evidence="1">BRON_8</strain>
    </source>
</reference>
<name>A0AAW6WCS0_9FUSO</name>
<protein>
    <submittedName>
        <fullName evidence="1">Uncharacterized protein</fullName>
    </submittedName>
</protein>
<dbReference type="Proteomes" id="UP001173223">
    <property type="component" value="Unassembled WGS sequence"/>
</dbReference>
<keyword evidence="2" id="KW-1185">Reference proteome</keyword>
<organism evidence="1 2">
    <name type="scientific">Fusobacterium necrophorum</name>
    <dbReference type="NCBI Taxonomy" id="859"/>
    <lineage>
        <taxon>Bacteria</taxon>
        <taxon>Fusobacteriati</taxon>
        <taxon>Fusobacteriota</taxon>
        <taxon>Fusobacteriia</taxon>
        <taxon>Fusobacteriales</taxon>
        <taxon>Fusobacteriaceae</taxon>
        <taxon>Fusobacterium</taxon>
    </lineage>
</organism>
<sequence>MKINKYPDEYIESLVKRLIDKEITEQEYNLLRGTGIRSHEHVLKKFKFERRKINEKSVEN</sequence>
<gene>
    <name evidence="1" type="ORF">MWG07_09340</name>
</gene>
<evidence type="ECO:0000313" key="2">
    <source>
        <dbReference type="Proteomes" id="UP001173223"/>
    </source>
</evidence>
<proteinExistence type="predicted"/>
<dbReference type="EMBL" id="JAMGTK010000016">
    <property type="protein sequence ID" value="MDK4512450.1"/>
    <property type="molecule type" value="Genomic_DNA"/>
</dbReference>
<accession>A0AAW6WCS0</accession>
<comment type="caution">
    <text evidence="1">The sequence shown here is derived from an EMBL/GenBank/DDBJ whole genome shotgun (WGS) entry which is preliminary data.</text>
</comment>
<dbReference type="AlphaFoldDB" id="A0AAW6WCS0"/>
<reference evidence="1" key="1">
    <citation type="journal article" date="2022" name="Gene">
        <title>A genome-led study on the pathogenesis of Fusobacterium necrophorum infections.</title>
        <authorList>
            <person name="Thapa G."/>
            <person name="Jayal A."/>
            <person name="Sikazwe E."/>
            <person name="Perry T."/>
            <person name="Mohammed Al Balushi A."/>
            <person name="Livingstone P."/>
        </authorList>
    </citation>
    <scope>NUCLEOTIDE SEQUENCE</scope>
    <source>
        <strain evidence="1">BRON_8</strain>
    </source>
</reference>
<evidence type="ECO:0000313" key="1">
    <source>
        <dbReference type="EMBL" id="MDK4512450.1"/>
    </source>
</evidence>